<dbReference type="AlphaFoldDB" id="A0A8J3BKE0"/>
<feature type="domain" description="DUF4010" evidence="3">
    <location>
        <begin position="190"/>
        <end position="401"/>
    </location>
</feature>
<name>A0A8J3BKE0_9FLAO</name>
<evidence type="ECO:0000259" key="2">
    <source>
        <dbReference type="Pfam" id="PF02308"/>
    </source>
</evidence>
<keyword evidence="1" id="KW-1133">Transmembrane helix</keyword>
<feature type="transmembrane region" description="Helical" evidence="1">
    <location>
        <begin position="43"/>
        <end position="63"/>
    </location>
</feature>
<feature type="transmembrane region" description="Helical" evidence="1">
    <location>
        <begin position="121"/>
        <end position="140"/>
    </location>
</feature>
<feature type="transmembrane region" description="Helical" evidence="1">
    <location>
        <begin position="278"/>
        <end position="296"/>
    </location>
</feature>
<feature type="transmembrane region" description="Helical" evidence="1">
    <location>
        <begin position="408"/>
        <end position="427"/>
    </location>
</feature>
<dbReference type="PANTHER" id="PTHR39084:SF1">
    <property type="entry name" value="DUF4010 DOMAIN-CONTAINING PROTEIN"/>
    <property type="match status" value="1"/>
</dbReference>
<feature type="transmembrane region" description="Helical" evidence="1">
    <location>
        <begin position="152"/>
        <end position="170"/>
    </location>
</feature>
<proteinExistence type="predicted"/>
<evidence type="ECO:0000259" key="3">
    <source>
        <dbReference type="Pfam" id="PF13194"/>
    </source>
</evidence>
<keyword evidence="5" id="KW-1185">Reference proteome</keyword>
<dbReference type="InterPro" id="IPR025105">
    <property type="entry name" value="DUF4010"/>
</dbReference>
<feature type="transmembrane region" description="Helical" evidence="1">
    <location>
        <begin position="212"/>
        <end position="232"/>
    </location>
</feature>
<reference evidence="4" key="1">
    <citation type="journal article" date="2014" name="Int. J. Syst. Evol. Microbiol.">
        <title>Complete genome sequence of Corynebacterium casei LMG S-19264T (=DSM 44701T), isolated from a smear-ripened cheese.</title>
        <authorList>
            <consortium name="US DOE Joint Genome Institute (JGI-PGF)"/>
            <person name="Walter F."/>
            <person name="Albersmeier A."/>
            <person name="Kalinowski J."/>
            <person name="Ruckert C."/>
        </authorList>
    </citation>
    <scope>NUCLEOTIDE SEQUENCE</scope>
    <source>
        <strain evidence="4">JCM 12862</strain>
    </source>
</reference>
<feature type="domain" description="MgtC/SapB/SrpB/YhiD N-terminal" evidence="2">
    <location>
        <begin position="19"/>
        <end position="140"/>
    </location>
</feature>
<evidence type="ECO:0000313" key="5">
    <source>
        <dbReference type="Proteomes" id="UP000612329"/>
    </source>
</evidence>
<dbReference type="RefSeq" id="WP_188650096.1">
    <property type="nucleotide sequence ID" value="NZ_BMNR01000002.1"/>
</dbReference>
<feature type="transmembrane region" description="Helical" evidence="1">
    <location>
        <begin position="244"/>
        <end position="266"/>
    </location>
</feature>
<reference evidence="4" key="2">
    <citation type="submission" date="2020-09" db="EMBL/GenBank/DDBJ databases">
        <authorList>
            <person name="Sun Q."/>
            <person name="Ohkuma M."/>
        </authorList>
    </citation>
    <scope>NUCLEOTIDE SEQUENCE</scope>
    <source>
        <strain evidence="4">JCM 12862</strain>
    </source>
</reference>
<comment type="caution">
    <text evidence="4">The sequence shown here is derived from an EMBL/GenBank/DDBJ whole genome shotgun (WGS) entry which is preliminary data.</text>
</comment>
<gene>
    <name evidence="4" type="ORF">GCM10007962_07010</name>
</gene>
<evidence type="ECO:0000313" key="4">
    <source>
        <dbReference type="EMBL" id="GGK15389.1"/>
    </source>
</evidence>
<accession>A0A8J3BKE0</accession>
<sequence>MQHVSEILDFIPADSIKFLLVTLFSLLIGMEQRRHHLDETEESLFGTDRTFTLIGILGYILYVLDPKNLVPFLFGAVVIGVLLAIYYYQKMHIHNRFGMTSLVIALITYCLAPLIYTQPNWLVILIIVVVLVITEMKETLFKLSRKFDNDEFITLAKFLAVAGVVLPLLPDTSISNDINISPYKFWLAIVVVSCISYVSYILKKFVFPNSGIILTGILGGLYSSTATTIILARKSNEFNESNKVATAIILATTMMYLRIFLLAFIFNKSIAFQLIPPFLVFIVVTIAIAIYSYKFHTGIVTEPSKSISINSNSNPLEFKTALVFAGLFILFGLITGMVNNNYGTAGINALSFIVGVTDIDPFILNLFQSKWNIDNAVLATAVLNAVTSNNLLKMIYGLSFGNTSIRKPLIIGFSVLIVLGLLMAFVIHL</sequence>
<dbReference type="InterPro" id="IPR049177">
    <property type="entry name" value="MgtC_SapB_SrpB_YhiD_N"/>
</dbReference>
<dbReference type="Proteomes" id="UP000612329">
    <property type="component" value="Unassembled WGS sequence"/>
</dbReference>
<organism evidence="4 5">
    <name type="scientific">Yeosuana aromativorans</name>
    <dbReference type="NCBI Taxonomy" id="288019"/>
    <lineage>
        <taxon>Bacteria</taxon>
        <taxon>Pseudomonadati</taxon>
        <taxon>Bacteroidota</taxon>
        <taxon>Flavobacteriia</taxon>
        <taxon>Flavobacteriales</taxon>
        <taxon>Flavobacteriaceae</taxon>
        <taxon>Yeosuana</taxon>
    </lineage>
</organism>
<dbReference type="Pfam" id="PF13194">
    <property type="entry name" value="DUF4010"/>
    <property type="match status" value="1"/>
</dbReference>
<dbReference type="EMBL" id="BMNR01000002">
    <property type="protein sequence ID" value="GGK15389.1"/>
    <property type="molecule type" value="Genomic_DNA"/>
</dbReference>
<keyword evidence="1" id="KW-0812">Transmembrane</keyword>
<feature type="transmembrane region" description="Helical" evidence="1">
    <location>
        <begin position="97"/>
        <end position="115"/>
    </location>
</feature>
<feature type="transmembrane region" description="Helical" evidence="1">
    <location>
        <begin position="316"/>
        <end position="338"/>
    </location>
</feature>
<feature type="transmembrane region" description="Helical" evidence="1">
    <location>
        <begin position="69"/>
        <end position="88"/>
    </location>
</feature>
<feature type="transmembrane region" description="Helical" evidence="1">
    <location>
        <begin position="15"/>
        <end position="31"/>
    </location>
</feature>
<keyword evidence="1" id="KW-0472">Membrane</keyword>
<dbReference type="Pfam" id="PF02308">
    <property type="entry name" value="MgtC"/>
    <property type="match status" value="1"/>
</dbReference>
<feature type="transmembrane region" description="Helical" evidence="1">
    <location>
        <begin position="182"/>
        <end position="200"/>
    </location>
</feature>
<evidence type="ECO:0008006" key="6">
    <source>
        <dbReference type="Google" id="ProtNLM"/>
    </source>
</evidence>
<evidence type="ECO:0000256" key="1">
    <source>
        <dbReference type="SAM" id="Phobius"/>
    </source>
</evidence>
<protein>
    <recommendedName>
        <fullName evidence="6">DUF4010 domain-containing protein</fullName>
    </recommendedName>
</protein>
<dbReference type="PANTHER" id="PTHR39084">
    <property type="entry name" value="MEMBRANE PROTEIN-RELATED"/>
    <property type="match status" value="1"/>
</dbReference>